<comment type="caution">
    <text evidence="1">The sequence shown here is derived from an EMBL/GenBank/DDBJ whole genome shotgun (WGS) entry which is preliminary data.</text>
</comment>
<dbReference type="Proteomes" id="UP001207440">
    <property type="component" value="Unassembled WGS sequence"/>
</dbReference>
<evidence type="ECO:0000313" key="1">
    <source>
        <dbReference type="EMBL" id="MCW0523953.1"/>
    </source>
</evidence>
<proteinExistence type="predicted"/>
<protein>
    <submittedName>
        <fullName evidence="1">Uncharacterized protein</fullName>
    </submittedName>
</protein>
<dbReference type="RefSeq" id="WP_264309099.1">
    <property type="nucleotide sequence ID" value="NZ_JAOZYT010000034.1"/>
</dbReference>
<organism evidence="1 2">
    <name type="scientific">Riemerella anatipestifer</name>
    <name type="common">Moraxella anatipestifer</name>
    <dbReference type="NCBI Taxonomy" id="34085"/>
    <lineage>
        <taxon>Bacteria</taxon>
        <taxon>Pseudomonadati</taxon>
        <taxon>Bacteroidota</taxon>
        <taxon>Flavobacteriia</taxon>
        <taxon>Flavobacteriales</taxon>
        <taxon>Weeksellaceae</taxon>
        <taxon>Riemerella</taxon>
    </lineage>
</organism>
<dbReference type="AlphaFoldDB" id="A0AAP3APH1"/>
<feature type="non-terminal residue" evidence="1">
    <location>
        <position position="1"/>
    </location>
</feature>
<accession>A0AAP3APH1</accession>
<reference evidence="1" key="1">
    <citation type="submission" date="2022-10" db="EMBL/GenBank/DDBJ databases">
        <title>Sifting through the core-genome to identify putative cross-protective antigens against Riemerella anatipestifer.</title>
        <authorList>
            <person name="Zheng X."/>
            <person name="Zhang W."/>
        </authorList>
    </citation>
    <scope>NUCLEOTIDE SEQUENCE</scope>
    <source>
        <strain evidence="1">ZWRA178</strain>
    </source>
</reference>
<evidence type="ECO:0000313" key="2">
    <source>
        <dbReference type="Proteomes" id="UP001207440"/>
    </source>
</evidence>
<name>A0AAP3APH1_RIEAN</name>
<sequence>ENIIMVEKINSFVSEVSCNPYYKGYAIFTGTNTGYGFYGHGVATRKFFVVEVYDSEGFLIDKTSTFDFKNKSNLQRFDVLSSKIANSIAEIKKEESNVISNGSEMEFINFKSDYVKKIFKYIGLYQARKHQNCKYYVVKLCTLVPLDVWENENYHLTKNVAVYEKIRFEL</sequence>
<dbReference type="EMBL" id="JAOZYT010000034">
    <property type="protein sequence ID" value="MCW0523953.1"/>
    <property type="molecule type" value="Genomic_DNA"/>
</dbReference>
<gene>
    <name evidence="1" type="ORF">OKE68_06465</name>
</gene>